<dbReference type="NCBIfam" id="TIGR00576">
    <property type="entry name" value="dut"/>
    <property type="match status" value="1"/>
</dbReference>
<dbReference type="NCBIfam" id="NF001862">
    <property type="entry name" value="PRK00601.1"/>
    <property type="match status" value="1"/>
</dbReference>
<evidence type="ECO:0000256" key="2">
    <source>
        <dbReference type="ARBA" id="ARBA00006581"/>
    </source>
</evidence>
<proteinExistence type="inferred from homology"/>
<dbReference type="EC" id="3.6.1.23" evidence="4"/>
<keyword evidence="4" id="KW-0460">Magnesium</keyword>
<keyword evidence="7" id="KW-1185">Reference proteome</keyword>
<comment type="cofactor">
    <cofactor evidence="4">
        <name>Mg(2+)</name>
        <dbReference type="ChEBI" id="CHEBI:18420"/>
    </cofactor>
</comment>
<dbReference type="InterPro" id="IPR033704">
    <property type="entry name" value="dUTPase_trimeric"/>
</dbReference>
<gene>
    <name evidence="6" type="ORF">AFUS01_LOCUS4721</name>
</gene>
<evidence type="ECO:0000259" key="5">
    <source>
        <dbReference type="Pfam" id="PF00692"/>
    </source>
</evidence>
<dbReference type="PANTHER" id="PTHR11241:SF0">
    <property type="entry name" value="DEOXYURIDINE 5'-TRIPHOSPHATE NUCLEOTIDOHYDROLASE"/>
    <property type="match status" value="1"/>
</dbReference>
<dbReference type="CDD" id="cd07557">
    <property type="entry name" value="trimeric_dUTPase"/>
    <property type="match status" value="1"/>
</dbReference>
<dbReference type="PANTHER" id="PTHR11241">
    <property type="entry name" value="DEOXYURIDINE 5'-TRIPHOSPHATE NUCLEOTIDOHYDROLASE"/>
    <property type="match status" value="1"/>
</dbReference>
<evidence type="ECO:0000256" key="1">
    <source>
        <dbReference type="ARBA" id="ARBA00005142"/>
    </source>
</evidence>
<evidence type="ECO:0000313" key="7">
    <source>
        <dbReference type="Proteomes" id="UP000708208"/>
    </source>
</evidence>
<keyword evidence="3 4" id="KW-0546">Nucleotide metabolism</keyword>
<dbReference type="AlphaFoldDB" id="A0A8J2JEG5"/>
<evidence type="ECO:0000313" key="6">
    <source>
        <dbReference type="EMBL" id="CAG7707365.1"/>
    </source>
</evidence>
<dbReference type="InterPro" id="IPR008181">
    <property type="entry name" value="dUTPase"/>
</dbReference>
<accession>A0A8J2JEG5</accession>
<keyword evidence="4" id="KW-0378">Hydrolase</keyword>
<dbReference type="GO" id="GO:0046081">
    <property type="term" value="P:dUTP catabolic process"/>
    <property type="evidence" value="ECO:0007669"/>
    <property type="project" value="UniProtKB-UniRule"/>
</dbReference>
<dbReference type="GO" id="GO:0004170">
    <property type="term" value="F:dUTP diphosphatase activity"/>
    <property type="evidence" value="ECO:0007669"/>
    <property type="project" value="UniProtKB-UniRule"/>
</dbReference>
<keyword evidence="4" id="KW-0479">Metal-binding</keyword>
<organism evidence="6 7">
    <name type="scientific">Allacma fusca</name>
    <dbReference type="NCBI Taxonomy" id="39272"/>
    <lineage>
        <taxon>Eukaryota</taxon>
        <taxon>Metazoa</taxon>
        <taxon>Ecdysozoa</taxon>
        <taxon>Arthropoda</taxon>
        <taxon>Hexapoda</taxon>
        <taxon>Collembola</taxon>
        <taxon>Symphypleona</taxon>
        <taxon>Sminthuridae</taxon>
        <taxon>Allacma</taxon>
    </lineage>
</organism>
<dbReference type="Pfam" id="PF00692">
    <property type="entry name" value="dUTPase"/>
    <property type="match status" value="1"/>
</dbReference>
<reference evidence="6" key="1">
    <citation type="submission" date="2021-06" db="EMBL/GenBank/DDBJ databases">
        <authorList>
            <person name="Hodson N. C."/>
            <person name="Mongue J. A."/>
            <person name="Jaron S. K."/>
        </authorList>
    </citation>
    <scope>NUCLEOTIDE SEQUENCE</scope>
</reference>
<comment type="caution">
    <text evidence="6">The sequence shown here is derived from an EMBL/GenBank/DDBJ whole genome shotgun (WGS) entry which is preliminary data.</text>
</comment>
<feature type="non-terminal residue" evidence="6">
    <location>
        <position position="1"/>
    </location>
</feature>
<dbReference type="InterPro" id="IPR029054">
    <property type="entry name" value="dUTPase-like"/>
</dbReference>
<dbReference type="EMBL" id="CAJVCH010029660">
    <property type="protein sequence ID" value="CAG7707365.1"/>
    <property type="molecule type" value="Genomic_DNA"/>
</dbReference>
<evidence type="ECO:0000256" key="3">
    <source>
        <dbReference type="ARBA" id="ARBA00023080"/>
    </source>
</evidence>
<protein>
    <recommendedName>
        <fullName evidence="4">Deoxyuridine 5'-triphosphate nucleotidohydrolase</fullName>
        <shortName evidence="4">dUTPase</shortName>
        <ecNumber evidence="4">3.6.1.23</ecNumber>
    </recommendedName>
    <alternativeName>
        <fullName evidence="4">dUTP pyrophosphatase</fullName>
    </alternativeName>
</protein>
<evidence type="ECO:0000256" key="4">
    <source>
        <dbReference type="RuleBase" id="RU367024"/>
    </source>
</evidence>
<dbReference type="GO" id="GO:0006226">
    <property type="term" value="P:dUMP biosynthetic process"/>
    <property type="evidence" value="ECO:0007669"/>
    <property type="project" value="UniProtKB-UniRule"/>
</dbReference>
<dbReference type="GO" id="GO:0000287">
    <property type="term" value="F:magnesium ion binding"/>
    <property type="evidence" value="ECO:0007669"/>
    <property type="project" value="UniProtKB-UniRule"/>
</dbReference>
<dbReference type="OrthoDB" id="419889at2759"/>
<comment type="similarity">
    <text evidence="2 4">Belongs to the dUTPase family.</text>
</comment>
<name>A0A8J2JEG5_9HEXA</name>
<feature type="domain" description="dUTPase-like" evidence="5">
    <location>
        <begin position="13"/>
        <end position="123"/>
    </location>
</feature>
<comment type="pathway">
    <text evidence="1 4">Pyrimidine metabolism; dUMP biosynthesis; dUMP from dCTP (dUTP route): step 2/2.</text>
</comment>
<comment type="function">
    <text evidence="4">Involved in nucleotide metabolism via production of dUMP, the immediate precursor of thymidine nucleotides, and decreases the intracellular concentration of dUTP so that uracil cannot be incorporated into DNA.</text>
</comment>
<sequence length="124" mass="13578">KNKIKWIFLPGKSAQSITVRAHDRCLISSGLKIQLPKGTFGRISPRCGLAAKNGLDVRGGIIDEDYRGIVYVILFNHSSEDFIIHRGDRIAQLIICPYENVMVLEVEVLDDTVRGAAGLGSTGI</sequence>
<comment type="catalytic activity">
    <reaction evidence="4">
        <text>dUTP + H2O = dUMP + diphosphate + H(+)</text>
        <dbReference type="Rhea" id="RHEA:10248"/>
        <dbReference type="ChEBI" id="CHEBI:15377"/>
        <dbReference type="ChEBI" id="CHEBI:15378"/>
        <dbReference type="ChEBI" id="CHEBI:33019"/>
        <dbReference type="ChEBI" id="CHEBI:61555"/>
        <dbReference type="ChEBI" id="CHEBI:246422"/>
        <dbReference type="EC" id="3.6.1.23"/>
    </reaction>
</comment>
<dbReference type="Proteomes" id="UP000708208">
    <property type="component" value="Unassembled WGS sequence"/>
</dbReference>